<feature type="region of interest" description="Disordered" evidence="1">
    <location>
        <begin position="71"/>
        <end position="107"/>
    </location>
</feature>
<comment type="caution">
    <text evidence="2">The sequence shown here is derived from an EMBL/GenBank/DDBJ whole genome shotgun (WGS) entry which is preliminary data.</text>
</comment>
<evidence type="ECO:0000313" key="2">
    <source>
        <dbReference type="EMBL" id="KAL3788260.1"/>
    </source>
</evidence>
<feature type="compositionally biased region" description="Polar residues" evidence="1">
    <location>
        <begin position="36"/>
        <end position="45"/>
    </location>
</feature>
<keyword evidence="3" id="KW-1185">Reference proteome</keyword>
<dbReference type="AlphaFoldDB" id="A0ABD3PJ73"/>
<feature type="non-terminal residue" evidence="2">
    <location>
        <position position="107"/>
    </location>
</feature>
<organism evidence="2 3">
    <name type="scientific">Cyclotella cryptica</name>
    <dbReference type="NCBI Taxonomy" id="29204"/>
    <lineage>
        <taxon>Eukaryota</taxon>
        <taxon>Sar</taxon>
        <taxon>Stramenopiles</taxon>
        <taxon>Ochrophyta</taxon>
        <taxon>Bacillariophyta</taxon>
        <taxon>Coscinodiscophyceae</taxon>
        <taxon>Thalassiosirophycidae</taxon>
        <taxon>Stephanodiscales</taxon>
        <taxon>Stephanodiscaceae</taxon>
        <taxon>Cyclotella</taxon>
    </lineage>
</organism>
<name>A0ABD3PJ73_9STRA</name>
<dbReference type="Proteomes" id="UP001516023">
    <property type="component" value="Unassembled WGS sequence"/>
</dbReference>
<sequence>MTMHQHLRHVTYPGVGPITSTDSTTSAVCYQNINYNNTPKPTSFPTEKPTLKPTSKVRETKSYLIFGALNHVPKGNFGQPTSKPTTWPTSWPTPQPTPKPTMKPTSA</sequence>
<accession>A0ABD3PJ73</accession>
<feature type="compositionally biased region" description="Low complexity" evidence="1">
    <location>
        <begin position="79"/>
        <end position="90"/>
    </location>
</feature>
<reference evidence="2 3" key="1">
    <citation type="journal article" date="2020" name="G3 (Bethesda)">
        <title>Improved Reference Genome for Cyclotella cryptica CCMP332, a Model for Cell Wall Morphogenesis, Salinity Adaptation, and Lipid Production in Diatoms (Bacillariophyta).</title>
        <authorList>
            <person name="Roberts W.R."/>
            <person name="Downey K.M."/>
            <person name="Ruck E.C."/>
            <person name="Traller J.C."/>
            <person name="Alverson A.J."/>
        </authorList>
    </citation>
    <scope>NUCLEOTIDE SEQUENCE [LARGE SCALE GENOMIC DNA]</scope>
    <source>
        <strain evidence="2 3">CCMP332</strain>
    </source>
</reference>
<feature type="region of interest" description="Disordered" evidence="1">
    <location>
        <begin position="36"/>
        <end position="56"/>
    </location>
</feature>
<proteinExistence type="predicted"/>
<evidence type="ECO:0000256" key="1">
    <source>
        <dbReference type="SAM" id="MobiDB-lite"/>
    </source>
</evidence>
<dbReference type="EMBL" id="JABMIG020000159">
    <property type="protein sequence ID" value="KAL3788260.1"/>
    <property type="molecule type" value="Genomic_DNA"/>
</dbReference>
<feature type="compositionally biased region" description="Pro residues" evidence="1">
    <location>
        <begin position="91"/>
        <end position="101"/>
    </location>
</feature>
<protein>
    <submittedName>
        <fullName evidence="2">Uncharacterized protein</fullName>
    </submittedName>
</protein>
<evidence type="ECO:0000313" key="3">
    <source>
        <dbReference type="Proteomes" id="UP001516023"/>
    </source>
</evidence>
<gene>
    <name evidence="2" type="ORF">HJC23_011892</name>
</gene>